<feature type="domain" description="AMP-dependent synthetase/ligase" evidence="3">
    <location>
        <begin position="29"/>
        <end position="403"/>
    </location>
</feature>
<gene>
    <name evidence="5" type="ORF">BP5553_06277</name>
</gene>
<dbReference type="FunFam" id="3.30.300.30:FF:000007">
    <property type="entry name" value="4-coumarate--CoA ligase 2"/>
    <property type="match status" value="1"/>
</dbReference>
<dbReference type="PROSITE" id="PS00455">
    <property type="entry name" value="AMP_BINDING"/>
    <property type="match status" value="1"/>
</dbReference>
<dbReference type="InterPro" id="IPR020845">
    <property type="entry name" value="AMP-binding_CS"/>
</dbReference>
<organism evidence="5 6">
    <name type="scientific">Venustampulla echinocandica</name>
    <dbReference type="NCBI Taxonomy" id="2656787"/>
    <lineage>
        <taxon>Eukaryota</taxon>
        <taxon>Fungi</taxon>
        <taxon>Dikarya</taxon>
        <taxon>Ascomycota</taxon>
        <taxon>Pezizomycotina</taxon>
        <taxon>Leotiomycetes</taxon>
        <taxon>Helotiales</taxon>
        <taxon>Pleuroascaceae</taxon>
        <taxon>Venustampulla</taxon>
    </lineage>
</organism>
<dbReference type="InterPro" id="IPR042099">
    <property type="entry name" value="ANL_N_sf"/>
</dbReference>
<dbReference type="Proteomes" id="UP000254866">
    <property type="component" value="Unassembled WGS sequence"/>
</dbReference>
<proteinExistence type="inferred from homology"/>
<evidence type="ECO:0000259" key="3">
    <source>
        <dbReference type="Pfam" id="PF00501"/>
    </source>
</evidence>
<comment type="caution">
    <text evidence="5">The sequence shown here is derived from an EMBL/GenBank/DDBJ whole genome shotgun (WGS) entry which is preliminary data.</text>
</comment>
<evidence type="ECO:0000313" key="6">
    <source>
        <dbReference type="Proteomes" id="UP000254866"/>
    </source>
</evidence>
<sequence length="556" mass="61888">MPTESTFPSIPIPDVDLWTFMFERKPEERQYPDDRVIYIDPDTKRSYTYAQVRSVALDFGKGLKANWGWEKGDVLAFYTPNCIDTPAVTWGTHWAGGVLSPANPGYTAEELAFQLKDSGAKALITQKPFLSAAREACQKVGIPDDRIILMGDERDVTGRFKHFSSIRNISGVSRFRKVKLNPKKDLAFLVYSSGTTGHPKGVMLSHTNIVSNVLMGYQGEGGNLSWKGGKDNQGDRILAFLPFFHIYGLTCLVHQALYSGWTLVVMPKFDLERFCTHIQNYRITFAYVVPPVVLALGKSPVVSKYDLSSIRMLNSGAAPLTRDLVEAVWKRLKIPIKQGYGLSETSPTTHTQRWQDWQATIGSVGYLLPNQVAKYMSADETEVPAGQTGELWIKGPNIFLGYLNNPAGTANALTADGYFKTGDVGHQDKAGNFFITDRVKELIKYKGFQVPPAELEGLLLGHPDVDDAAVIGVYNAEQATEVPRAYVVPRKGIEGTKEKERDIMQWIEKKVASHKKLRGGVVFVDDVPKSASGKILRRVLKERVLEEQKKALKAKL</sequence>
<dbReference type="AlphaFoldDB" id="A0A370TN38"/>
<dbReference type="GO" id="GO:0016405">
    <property type="term" value="F:CoA-ligase activity"/>
    <property type="evidence" value="ECO:0007669"/>
    <property type="project" value="TreeGrafter"/>
</dbReference>
<feature type="domain" description="AMP-binding enzyme C-terminal" evidence="4">
    <location>
        <begin position="454"/>
        <end position="534"/>
    </location>
</feature>
<dbReference type="PANTHER" id="PTHR24096:SF149">
    <property type="entry name" value="AMP-BINDING DOMAIN-CONTAINING PROTEIN-RELATED"/>
    <property type="match status" value="1"/>
</dbReference>
<evidence type="ECO:0000259" key="4">
    <source>
        <dbReference type="Pfam" id="PF13193"/>
    </source>
</evidence>
<name>A0A370TN38_9HELO</name>
<reference evidence="5 6" key="1">
    <citation type="journal article" date="2018" name="IMA Fungus">
        <title>IMA Genome-F 9: Draft genome sequence of Annulohypoxylon stygium, Aspergillus mulundensis, Berkeleyomyces basicola (syn. Thielaviopsis basicola), Ceratocystis smalleyi, two Cercospora beticola strains, Coleophoma cylindrospora, Fusarium fracticaudum, Phialophora cf. hyalina, and Morchella septimelata.</title>
        <authorList>
            <person name="Wingfield B.D."/>
            <person name="Bills G.F."/>
            <person name="Dong Y."/>
            <person name="Huang W."/>
            <person name="Nel W.J."/>
            <person name="Swalarsk-Parry B.S."/>
            <person name="Vaghefi N."/>
            <person name="Wilken P.M."/>
            <person name="An Z."/>
            <person name="de Beer Z.W."/>
            <person name="De Vos L."/>
            <person name="Chen L."/>
            <person name="Duong T.A."/>
            <person name="Gao Y."/>
            <person name="Hammerbacher A."/>
            <person name="Kikkert J.R."/>
            <person name="Li Y."/>
            <person name="Li H."/>
            <person name="Li K."/>
            <person name="Li Q."/>
            <person name="Liu X."/>
            <person name="Ma X."/>
            <person name="Naidoo K."/>
            <person name="Pethybridge S.J."/>
            <person name="Sun J."/>
            <person name="Steenkamp E.T."/>
            <person name="van der Nest M.A."/>
            <person name="van Wyk S."/>
            <person name="Wingfield M.J."/>
            <person name="Xiong C."/>
            <person name="Yue Q."/>
            <person name="Zhang X."/>
        </authorList>
    </citation>
    <scope>NUCLEOTIDE SEQUENCE [LARGE SCALE GENOMIC DNA]</scope>
    <source>
        <strain evidence="5 6">BP 5553</strain>
    </source>
</reference>
<evidence type="ECO:0000256" key="2">
    <source>
        <dbReference type="ARBA" id="ARBA00022598"/>
    </source>
</evidence>
<dbReference type="InterPro" id="IPR000873">
    <property type="entry name" value="AMP-dep_synth/lig_dom"/>
</dbReference>
<dbReference type="OrthoDB" id="6509636at2759"/>
<evidence type="ECO:0000256" key="1">
    <source>
        <dbReference type="ARBA" id="ARBA00006432"/>
    </source>
</evidence>
<keyword evidence="2" id="KW-0436">Ligase</keyword>
<dbReference type="SUPFAM" id="SSF56801">
    <property type="entry name" value="Acetyl-CoA synthetase-like"/>
    <property type="match status" value="1"/>
</dbReference>
<dbReference type="Pfam" id="PF13193">
    <property type="entry name" value="AMP-binding_C"/>
    <property type="match status" value="1"/>
</dbReference>
<dbReference type="InterPro" id="IPR025110">
    <property type="entry name" value="AMP-bd_C"/>
</dbReference>
<comment type="similarity">
    <text evidence="1">Belongs to the ATP-dependent AMP-binding enzyme family.</text>
</comment>
<dbReference type="EMBL" id="NPIC01000004">
    <property type="protein sequence ID" value="RDL36925.1"/>
    <property type="molecule type" value="Genomic_DNA"/>
</dbReference>
<evidence type="ECO:0000313" key="5">
    <source>
        <dbReference type="EMBL" id="RDL36925.1"/>
    </source>
</evidence>
<dbReference type="InterPro" id="IPR045851">
    <property type="entry name" value="AMP-bd_C_sf"/>
</dbReference>
<dbReference type="CDD" id="cd05911">
    <property type="entry name" value="Firefly_Luc_like"/>
    <property type="match status" value="1"/>
</dbReference>
<accession>A0A370TN38</accession>
<dbReference type="STRING" id="2656787.A0A370TN38"/>
<keyword evidence="6" id="KW-1185">Reference proteome</keyword>
<dbReference type="PANTHER" id="PTHR24096">
    <property type="entry name" value="LONG-CHAIN-FATTY-ACID--COA LIGASE"/>
    <property type="match status" value="1"/>
</dbReference>
<dbReference type="Gene3D" id="3.40.50.12780">
    <property type="entry name" value="N-terminal domain of ligase-like"/>
    <property type="match status" value="1"/>
</dbReference>
<dbReference type="Gene3D" id="3.30.300.30">
    <property type="match status" value="1"/>
</dbReference>
<dbReference type="RefSeq" id="XP_031869581.1">
    <property type="nucleotide sequence ID" value="XM_032014900.1"/>
</dbReference>
<dbReference type="Pfam" id="PF00501">
    <property type="entry name" value="AMP-binding"/>
    <property type="match status" value="1"/>
</dbReference>
<dbReference type="GeneID" id="43599126"/>
<protein>
    <submittedName>
        <fullName evidence="5">Acetyl-CoA synthetase-like protein</fullName>
    </submittedName>
</protein>